<dbReference type="EMBL" id="BARV01008285">
    <property type="protein sequence ID" value="GAI17775.1"/>
    <property type="molecule type" value="Genomic_DNA"/>
</dbReference>
<organism evidence="1">
    <name type="scientific">marine sediment metagenome</name>
    <dbReference type="NCBI Taxonomy" id="412755"/>
    <lineage>
        <taxon>unclassified sequences</taxon>
        <taxon>metagenomes</taxon>
        <taxon>ecological metagenomes</taxon>
    </lineage>
</organism>
<evidence type="ECO:0000313" key="1">
    <source>
        <dbReference type="EMBL" id="GAI17775.1"/>
    </source>
</evidence>
<reference evidence="1" key="1">
    <citation type="journal article" date="2014" name="Front. Microbiol.">
        <title>High frequency of phylogenetically diverse reductive dehalogenase-homologous genes in deep subseafloor sedimentary metagenomes.</title>
        <authorList>
            <person name="Kawai M."/>
            <person name="Futagami T."/>
            <person name="Toyoda A."/>
            <person name="Takaki Y."/>
            <person name="Nishi S."/>
            <person name="Hori S."/>
            <person name="Arai W."/>
            <person name="Tsubouchi T."/>
            <person name="Morono Y."/>
            <person name="Uchiyama I."/>
            <person name="Ito T."/>
            <person name="Fujiyama A."/>
            <person name="Inagaki F."/>
            <person name="Takami H."/>
        </authorList>
    </citation>
    <scope>NUCLEOTIDE SEQUENCE</scope>
    <source>
        <strain evidence="1">Expedition CK06-06</strain>
    </source>
</reference>
<sequence>MDVCVLTTPYSACNAFILQNAEAKISHTLAWSKLVEEVFGHQGFYLIALEGCDVHGVLPLTQVRSRLFGNRMISQAFSNYGGPLADGPLVLDALYNRAVKIAIDYGCDSIVFH</sequence>
<proteinExistence type="predicted"/>
<name>X1MSU5_9ZZZZ</name>
<feature type="non-terminal residue" evidence="1">
    <location>
        <position position="113"/>
    </location>
</feature>
<accession>X1MSU5</accession>
<gene>
    <name evidence="1" type="ORF">S06H3_16709</name>
</gene>
<dbReference type="AlphaFoldDB" id="X1MSU5"/>
<protein>
    <submittedName>
        <fullName evidence="1">Uncharacterized protein</fullName>
    </submittedName>
</protein>
<comment type="caution">
    <text evidence="1">The sequence shown here is derived from an EMBL/GenBank/DDBJ whole genome shotgun (WGS) entry which is preliminary data.</text>
</comment>